<reference evidence="2" key="2">
    <citation type="journal article" date="2008" name="Genome Biol.">
        <title>Improved genome assembly and evidence-based global gene model set for the chordate Ciona intestinalis: new insight into intron and operon populations.</title>
        <authorList>
            <person name="Satou Y."/>
            <person name="Mineta K."/>
            <person name="Ogasawara M."/>
            <person name="Sasakura Y."/>
            <person name="Shoguchi E."/>
            <person name="Ueno K."/>
            <person name="Yamada L."/>
            <person name="Matsumoto J."/>
            <person name="Wasserscheid J."/>
            <person name="Dewar K."/>
            <person name="Wiley G.B."/>
            <person name="Macmil S.L."/>
            <person name="Roe B.A."/>
            <person name="Zeller R.W."/>
            <person name="Hastings K.E."/>
            <person name="Lemaire P."/>
            <person name="Lindquist E."/>
            <person name="Endo T."/>
            <person name="Hotta K."/>
            <person name="Inaba K."/>
        </authorList>
    </citation>
    <scope>NUCLEOTIDE SEQUENCE [LARGE SCALE GENOMIC DNA]</scope>
    <source>
        <strain evidence="2">wild type</strain>
    </source>
</reference>
<reference evidence="3" key="1">
    <citation type="journal article" date="2002" name="Science">
        <title>The draft genome of Ciona intestinalis: insights into chordate and vertebrate origins.</title>
        <authorList>
            <person name="Dehal P."/>
            <person name="Satou Y."/>
            <person name="Campbell R.K."/>
            <person name="Chapman J."/>
            <person name="Degnan B."/>
            <person name="De Tomaso A."/>
            <person name="Davidson B."/>
            <person name="Di Gregorio A."/>
            <person name="Gelpke M."/>
            <person name="Goodstein D.M."/>
            <person name="Harafuji N."/>
            <person name="Hastings K.E."/>
            <person name="Ho I."/>
            <person name="Hotta K."/>
            <person name="Huang W."/>
            <person name="Kawashima T."/>
            <person name="Lemaire P."/>
            <person name="Martinez D."/>
            <person name="Meinertzhagen I.A."/>
            <person name="Necula S."/>
            <person name="Nonaka M."/>
            <person name="Putnam N."/>
            <person name="Rash S."/>
            <person name="Saiga H."/>
            <person name="Satake M."/>
            <person name="Terry A."/>
            <person name="Yamada L."/>
            <person name="Wang H.G."/>
            <person name="Awazu S."/>
            <person name="Azumi K."/>
            <person name="Boore J."/>
            <person name="Branno M."/>
            <person name="Chin-Bow S."/>
            <person name="DeSantis R."/>
            <person name="Doyle S."/>
            <person name="Francino P."/>
            <person name="Keys D.N."/>
            <person name="Haga S."/>
            <person name="Hayashi H."/>
            <person name="Hino K."/>
            <person name="Imai K.S."/>
            <person name="Inaba K."/>
            <person name="Kano S."/>
            <person name="Kobayashi K."/>
            <person name="Kobayashi M."/>
            <person name="Lee B.I."/>
            <person name="Makabe K.W."/>
            <person name="Manohar C."/>
            <person name="Matassi G."/>
            <person name="Medina M."/>
            <person name="Mochizuki Y."/>
            <person name="Mount S."/>
            <person name="Morishita T."/>
            <person name="Miura S."/>
            <person name="Nakayama A."/>
            <person name="Nishizaka S."/>
            <person name="Nomoto H."/>
            <person name="Ohta F."/>
            <person name="Oishi K."/>
            <person name="Rigoutsos I."/>
            <person name="Sano M."/>
            <person name="Sasaki A."/>
            <person name="Sasakura Y."/>
            <person name="Shoguchi E."/>
            <person name="Shin-i T."/>
            <person name="Spagnuolo A."/>
            <person name="Stainier D."/>
            <person name="Suzuki M.M."/>
            <person name="Tassy O."/>
            <person name="Takatori N."/>
            <person name="Tokuoka M."/>
            <person name="Yagi K."/>
            <person name="Yoshizaki F."/>
            <person name="Wada S."/>
            <person name="Zhang C."/>
            <person name="Hyatt P.D."/>
            <person name="Larimer F."/>
            <person name="Detter C."/>
            <person name="Doggett N."/>
            <person name="Glavina T."/>
            <person name="Hawkins T."/>
            <person name="Richardson P."/>
            <person name="Lucas S."/>
            <person name="Kohara Y."/>
            <person name="Levine M."/>
            <person name="Satoh N."/>
            <person name="Rokhsar D.S."/>
        </authorList>
    </citation>
    <scope>NUCLEOTIDE SEQUENCE [LARGE SCALE GENOMIC DNA]</scope>
</reference>
<evidence type="ECO:0000256" key="1">
    <source>
        <dbReference type="SAM" id="SignalP"/>
    </source>
</evidence>
<dbReference type="SUPFAM" id="SSF57302">
    <property type="entry name" value="Snake toxin-like"/>
    <property type="match status" value="1"/>
</dbReference>
<dbReference type="AlphaFoldDB" id="F6ZQF4"/>
<name>F6ZQF4_CIOIN</name>
<dbReference type="EMBL" id="EAAA01001701">
    <property type="status" value="NOT_ANNOTATED_CDS"/>
    <property type="molecule type" value="Genomic_DNA"/>
</dbReference>
<accession>A0A1W2WHG6</accession>
<dbReference type="RefSeq" id="XP_002131006.3">
    <property type="nucleotide sequence ID" value="XM_002130970.3"/>
</dbReference>
<proteinExistence type="predicted"/>
<evidence type="ECO:0000313" key="2">
    <source>
        <dbReference type="Ensembl" id="ENSCINP00000023681.2"/>
    </source>
</evidence>
<keyword evidence="3" id="KW-1185">Reference proteome</keyword>
<accession>F6ZQF4</accession>
<gene>
    <name evidence="2" type="primary">LOC100177091</name>
</gene>
<dbReference type="GeneTree" id="ENSGT00730000113521"/>
<organism evidence="2 3">
    <name type="scientific">Ciona intestinalis</name>
    <name type="common">Transparent sea squirt</name>
    <name type="synonym">Ascidia intestinalis</name>
    <dbReference type="NCBI Taxonomy" id="7719"/>
    <lineage>
        <taxon>Eukaryota</taxon>
        <taxon>Metazoa</taxon>
        <taxon>Chordata</taxon>
        <taxon>Tunicata</taxon>
        <taxon>Ascidiacea</taxon>
        <taxon>Phlebobranchia</taxon>
        <taxon>Cionidae</taxon>
        <taxon>Ciona</taxon>
    </lineage>
</organism>
<reference evidence="2" key="3">
    <citation type="submission" date="2025-08" db="UniProtKB">
        <authorList>
            <consortium name="Ensembl"/>
        </authorList>
    </citation>
    <scope>IDENTIFICATION</scope>
</reference>
<dbReference type="InterPro" id="IPR045860">
    <property type="entry name" value="Snake_toxin-like_sf"/>
</dbReference>
<sequence>MYRIVIAVLLLANQGFALNCYQCGLTTETGSCSTGSISAANLQACPAGFNYCTTLSLINQNGGGSSTTTRGCSATPQAHSCIGAFGFYSCTGATCATDGCNSGTVQFVTPTGGGAGKKEATILAVVLSSILSFVVCSLN</sequence>
<reference evidence="2" key="4">
    <citation type="submission" date="2025-09" db="UniProtKB">
        <authorList>
            <consortium name="Ensembl"/>
        </authorList>
    </citation>
    <scope>IDENTIFICATION</scope>
</reference>
<dbReference type="Ensembl" id="ENSCINT00000023927.2">
    <property type="protein sequence ID" value="ENSCINP00000023681.2"/>
    <property type="gene ID" value="ENSCING00000012761.2"/>
</dbReference>
<evidence type="ECO:0000313" key="3">
    <source>
        <dbReference type="Proteomes" id="UP000008144"/>
    </source>
</evidence>
<dbReference type="KEGG" id="cin:100177091"/>
<dbReference type="InParanoid" id="F6ZQF4"/>
<dbReference type="Proteomes" id="UP000008144">
    <property type="component" value="Chromosome 3"/>
</dbReference>
<feature type="signal peptide" evidence="1">
    <location>
        <begin position="1"/>
        <end position="17"/>
    </location>
</feature>
<protein>
    <submittedName>
        <fullName evidence="2">Uncharacterized LOC100177091</fullName>
    </submittedName>
</protein>
<dbReference type="HOGENOM" id="CLU_1854515_0_0_1"/>
<feature type="chain" id="PRO_5030169757" evidence="1">
    <location>
        <begin position="18"/>
        <end position="139"/>
    </location>
</feature>
<dbReference type="OMA" id="GLDCIQC"/>
<keyword evidence="1" id="KW-0732">Signal</keyword>
<dbReference type="GeneID" id="100177091"/>